<reference evidence="4" key="2">
    <citation type="submission" date="2020-09" db="EMBL/GenBank/DDBJ databases">
        <authorList>
            <person name="Sun Q."/>
            <person name="Ohkuma M."/>
        </authorList>
    </citation>
    <scope>NUCLEOTIDE SEQUENCE</scope>
    <source>
        <strain evidence="4">JCM 4637</strain>
    </source>
</reference>
<dbReference type="EMBL" id="BMVC01000004">
    <property type="protein sequence ID" value="GHC90621.1"/>
    <property type="molecule type" value="Genomic_DNA"/>
</dbReference>
<dbReference type="RefSeq" id="WP_189823610.1">
    <property type="nucleotide sequence ID" value="NZ_BMVC01000004.1"/>
</dbReference>
<evidence type="ECO:0000259" key="3">
    <source>
        <dbReference type="Pfam" id="PF14016"/>
    </source>
</evidence>
<dbReference type="Pfam" id="PF14016">
    <property type="entry name" value="DUF4232"/>
    <property type="match status" value="1"/>
</dbReference>
<dbReference type="Proteomes" id="UP000638353">
    <property type="component" value="Unassembled WGS sequence"/>
</dbReference>
<dbReference type="AlphaFoldDB" id="A0A918WX29"/>
<feature type="compositionally biased region" description="Gly residues" evidence="1">
    <location>
        <begin position="81"/>
        <end position="91"/>
    </location>
</feature>
<organism evidence="4 5">
    <name type="scientific">Streptomyces finlayi</name>
    <dbReference type="NCBI Taxonomy" id="67296"/>
    <lineage>
        <taxon>Bacteria</taxon>
        <taxon>Bacillati</taxon>
        <taxon>Actinomycetota</taxon>
        <taxon>Actinomycetes</taxon>
        <taxon>Kitasatosporales</taxon>
        <taxon>Streptomycetaceae</taxon>
        <taxon>Streptomyces</taxon>
    </lineage>
</organism>
<proteinExistence type="predicted"/>
<dbReference type="PROSITE" id="PS51257">
    <property type="entry name" value="PROKAR_LIPOPROTEIN"/>
    <property type="match status" value="1"/>
</dbReference>
<feature type="region of interest" description="Disordered" evidence="1">
    <location>
        <begin position="28"/>
        <end position="110"/>
    </location>
</feature>
<sequence length="251" mass="25434">MRTSVRRPAVLAAAAVAALSLSLTACNGDDKAAGSAASPSAASEQSSPGATAGTDKSADPSADGKTSDKASDGKGQAKDGAGSGSASGSGRTGSSASQAGAKKSGKGNAPACTVDDVKMSAKTNAEPPFSYLELTAKNTSGRTCQLVDYPQVTFGDFHTAKVIPAVAKSKPEVPIVLEPGAPAYAMIKINYGGVDEDSVQLKEFNVQVFAKGGGPQEGAEIVSVPRGFQVDEKNAKTGYWTYEFRNGADDF</sequence>
<feature type="compositionally biased region" description="Low complexity" evidence="1">
    <location>
        <begin position="92"/>
        <end position="109"/>
    </location>
</feature>
<dbReference type="InterPro" id="IPR025326">
    <property type="entry name" value="DUF4232"/>
</dbReference>
<name>A0A918WX29_9ACTN</name>
<evidence type="ECO:0000313" key="4">
    <source>
        <dbReference type="EMBL" id="GHC90621.1"/>
    </source>
</evidence>
<comment type="caution">
    <text evidence="4">The sequence shown here is derived from an EMBL/GenBank/DDBJ whole genome shotgun (WGS) entry which is preliminary data.</text>
</comment>
<feature type="compositionally biased region" description="Low complexity" evidence="1">
    <location>
        <begin position="33"/>
        <end position="50"/>
    </location>
</feature>
<protein>
    <recommendedName>
        <fullName evidence="3">DUF4232 domain-containing protein</fullName>
    </recommendedName>
</protein>
<reference evidence="4" key="1">
    <citation type="journal article" date="2014" name="Int. J. Syst. Evol. Microbiol.">
        <title>Complete genome sequence of Corynebacterium casei LMG S-19264T (=DSM 44701T), isolated from a smear-ripened cheese.</title>
        <authorList>
            <consortium name="US DOE Joint Genome Institute (JGI-PGF)"/>
            <person name="Walter F."/>
            <person name="Albersmeier A."/>
            <person name="Kalinowski J."/>
            <person name="Ruckert C."/>
        </authorList>
    </citation>
    <scope>NUCLEOTIDE SEQUENCE</scope>
    <source>
        <strain evidence="4">JCM 4637</strain>
    </source>
</reference>
<feature type="chain" id="PRO_5039545753" description="DUF4232 domain-containing protein" evidence="2">
    <location>
        <begin position="26"/>
        <end position="251"/>
    </location>
</feature>
<feature type="signal peptide" evidence="2">
    <location>
        <begin position="1"/>
        <end position="25"/>
    </location>
</feature>
<keyword evidence="2" id="KW-0732">Signal</keyword>
<gene>
    <name evidence="4" type="ORF">GCM10010334_24770</name>
</gene>
<feature type="domain" description="DUF4232" evidence="3">
    <location>
        <begin position="112"/>
        <end position="240"/>
    </location>
</feature>
<evidence type="ECO:0000256" key="1">
    <source>
        <dbReference type="SAM" id="MobiDB-lite"/>
    </source>
</evidence>
<accession>A0A918WX29</accession>
<evidence type="ECO:0000313" key="5">
    <source>
        <dbReference type="Proteomes" id="UP000638353"/>
    </source>
</evidence>
<evidence type="ECO:0000256" key="2">
    <source>
        <dbReference type="SAM" id="SignalP"/>
    </source>
</evidence>
<feature type="compositionally biased region" description="Basic and acidic residues" evidence="1">
    <location>
        <begin position="65"/>
        <end position="77"/>
    </location>
</feature>